<feature type="domain" description="Glycosyl transferase family 1" evidence="1">
    <location>
        <begin position="222"/>
        <end position="390"/>
    </location>
</feature>
<dbReference type="Pfam" id="PF13579">
    <property type="entry name" value="Glyco_trans_4_4"/>
    <property type="match status" value="1"/>
</dbReference>
<comment type="caution">
    <text evidence="3">The sequence shown here is derived from an EMBL/GenBank/DDBJ whole genome shotgun (WGS) entry which is preliminary data.</text>
</comment>
<dbReference type="InterPro" id="IPR001296">
    <property type="entry name" value="Glyco_trans_1"/>
</dbReference>
<evidence type="ECO:0000313" key="3">
    <source>
        <dbReference type="EMBL" id="MFC4675407.1"/>
    </source>
</evidence>
<evidence type="ECO:0000313" key="4">
    <source>
        <dbReference type="Proteomes" id="UP001596023"/>
    </source>
</evidence>
<dbReference type="PANTHER" id="PTHR12526:SF633">
    <property type="entry name" value="COLANIC ACID BIOSYNTHESIS GLYCOSYL TRANSFERASE WCAI-RELATED"/>
    <property type="match status" value="1"/>
</dbReference>
<protein>
    <submittedName>
        <fullName evidence="3">WcaI family glycosyltransferase</fullName>
    </submittedName>
</protein>
<dbReference type="PANTHER" id="PTHR12526">
    <property type="entry name" value="GLYCOSYLTRANSFERASE"/>
    <property type="match status" value="1"/>
</dbReference>
<proteinExistence type="predicted"/>
<dbReference type="SUPFAM" id="SSF53756">
    <property type="entry name" value="UDP-Glycosyltransferase/glycogen phosphorylase"/>
    <property type="match status" value="1"/>
</dbReference>
<name>A0ABV9KZ93_9BACT</name>
<organism evidence="3 4">
    <name type="scientific">Dysgonomonas termitidis</name>
    <dbReference type="NCBI Taxonomy" id="1516126"/>
    <lineage>
        <taxon>Bacteria</taxon>
        <taxon>Pseudomonadati</taxon>
        <taxon>Bacteroidota</taxon>
        <taxon>Bacteroidia</taxon>
        <taxon>Bacteroidales</taxon>
        <taxon>Dysgonomonadaceae</taxon>
        <taxon>Dysgonomonas</taxon>
    </lineage>
</organism>
<evidence type="ECO:0000259" key="1">
    <source>
        <dbReference type="Pfam" id="PF00534"/>
    </source>
</evidence>
<keyword evidence="4" id="KW-1185">Reference proteome</keyword>
<dbReference type="EMBL" id="JBHSGN010000100">
    <property type="protein sequence ID" value="MFC4675407.1"/>
    <property type="molecule type" value="Genomic_DNA"/>
</dbReference>
<gene>
    <name evidence="3" type="ORF">ACFO6W_17075</name>
</gene>
<dbReference type="RefSeq" id="WP_291107654.1">
    <property type="nucleotide sequence ID" value="NZ_JBHSGN010000100.1"/>
</dbReference>
<dbReference type="InterPro" id="IPR028098">
    <property type="entry name" value="Glyco_trans_4-like_N"/>
</dbReference>
<reference evidence="4" key="1">
    <citation type="journal article" date="2019" name="Int. J. Syst. Evol. Microbiol.">
        <title>The Global Catalogue of Microorganisms (GCM) 10K type strain sequencing project: providing services to taxonomists for standard genome sequencing and annotation.</title>
        <authorList>
            <consortium name="The Broad Institute Genomics Platform"/>
            <consortium name="The Broad Institute Genome Sequencing Center for Infectious Disease"/>
            <person name="Wu L."/>
            <person name="Ma J."/>
        </authorList>
    </citation>
    <scope>NUCLEOTIDE SEQUENCE [LARGE SCALE GENOMIC DNA]</scope>
    <source>
        <strain evidence="4">CCUG 66188</strain>
    </source>
</reference>
<dbReference type="CDD" id="cd03794">
    <property type="entry name" value="GT4_WbuB-like"/>
    <property type="match status" value="1"/>
</dbReference>
<sequence>MDKKLMRILIYGINYYPELTGIGKYTGEMASWFAQQGHDVSVFTAMPYYPEWEIHKQYRGKLWYKEVIDNVKIYRCPFYVPKRINSKKRILHEFSFLWSSSFRWLPALFKKRFDLVITINPPFYIGFFSYIYSIFKKTVLITHVQDLQIDAAKNLEMLSNQEALNIMFKLEKFLLRKSDFISTLTLGMKERIIKKGIGESKIIMLPNWVDTDFIKPIPKDQSLRNQFNIPINDTVILYSGNMGKKQGLDLLINVAGQYKYRSDVHFIMVGAGAEKDNLENMAREKGLSNMKFYPLQPYEKLPTLLATADIHLVLQKKDASDLVMPSKLTGILSAGGCAIVTAVLGSSLYEDIRNHDMGILCEPESEQALKEAINIALLRDTTQIKKNARKYAERYLNKDKILTSFMSLINKN</sequence>
<dbReference type="Proteomes" id="UP001596023">
    <property type="component" value="Unassembled WGS sequence"/>
</dbReference>
<dbReference type="Gene3D" id="3.40.50.2000">
    <property type="entry name" value="Glycogen Phosphorylase B"/>
    <property type="match status" value="2"/>
</dbReference>
<dbReference type="Pfam" id="PF00534">
    <property type="entry name" value="Glycos_transf_1"/>
    <property type="match status" value="1"/>
</dbReference>
<accession>A0ABV9KZ93</accession>
<dbReference type="NCBIfam" id="NF007640">
    <property type="entry name" value="PRK10307.1"/>
    <property type="match status" value="1"/>
</dbReference>
<evidence type="ECO:0000259" key="2">
    <source>
        <dbReference type="Pfam" id="PF13579"/>
    </source>
</evidence>
<feature type="domain" description="Glycosyltransferase subfamily 4-like N-terminal" evidence="2">
    <location>
        <begin position="20"/>
        <end position="208"/>
    </location>
</feature>